<sequence>MNSFLGENAIYARDIPKREEWPTFTGEGEYIHIEFIRAIDIPQGDFHIPDEMMVGKLHYSFTGTAKKWSHKMRQEHGKHDWLWWKSEIITKWANNSWRF</sequence>
<reference evidence="1" key="1">
    <citation type="submission" date="2021-03" db="EMBL/GenBank/DDBJ databases">
        <title>Draft genome sequence of rust myrtle Austropuccinia psidii MF-1, a brazilian biotype.</title>
        <authorList>
            <person name="Quecine M.C."/>
            <person name="Pachon D.M.R."/>
            <person name="Bonatelli M.L."/>
            <person name="Correr F.H."/>
            <person name="Franceschini L.M."/>
            <person name="Leite T.F."/>
            <person name="Margarido G.R.A."/>
            <person name="Almeida C.A."/>
            <person name="Ferrarezi J.A."/>
            <person name="Labate C.A."/>
        </authorList>
    </citation>
    <scope>NUCLEOTIDE SEQUENCE</scope>
    <source>
        <strain evidence="1">MF-1</strain>
    </source>
</reference>
<evidence type="ECO:0000313" key="1">
    <source>
        <dbReference type="EMBL" id="MBW0464016.1"/>
    </source>
</evidence>
<protein>
    <submittedName>
        <fullName evidence="1">Uncharacterized protein</fullName>
    </submittedName>
</protein>
<dbReference type="Proteomes" id="UP000765509">
    <property type="component" value="Unassembled WGS sequence"/>
</dbReference>
<proteinExistence type="predicted"/>
<accession>A0A9Q3BFI2</accession>
<dbReference type="AlphaFoldDB" id="A0A9Q3BFI2"/>
<organism evidence="1 2">
    <name type="scientific">Austropuccinia psidii MF-1</name>
    <dbReference type="NCBI Taxonomy" id="1389203"/>
    <lineage>
        <taxon>Eukaryota</taxon>
        <taxon>Fungi</taxon>
        <taxon>Dikarya</taxon>
        <taxon>Basidiomycota</taxon>
        <taxon>Pucciniomycotina</taxon>
        <taxon>Pucciniomycetes</taxon>
        <taxon>Pucciniales</taxon>
        <taxon>Sphaerophragmiaceae</taxon>
        <taxon>Austropuccinia</taxon>
    </lineage>
</organism>
<dbReference type="EMBL" id="AVOT02000682">
    <property type="protein sequence ID" value="MBW0464016.1"/>
    <property type="molecule type" value="Genomic_DNA"/>
</dbReference>
<comment type="caution">
    <text evidence="1">The sequence shown here is derived from an EMBL/GenBank/DDBJ whole genome shotgun (WGS) entry which is preliminary data.</text>
</comment>
<evidence type="ECO:0000313" key="2">
    <source>
        <dbReference type="Proteomes" id="UP000765509"/>
    </source>
</evidence>
<keyword evidence="2" id="KW-1185">Reference proteome</keyword>
<name>A0A9Q3BFI2_9BASI</name>
<gene>
    <name evidence="1" type="ORF">O181_003731</name>
</gene>